<protein>
    <submittedName>
        <fullName evidence="2">Uncharacterized protein</fullName>
    </submittedName>
</protein>
<dbReference type="GeneID" id="6017726"/>
<dbReference type="EMBL" id="AACS02000001">
    <property type="protein sequence ID" value="EFI28598.1"/>
    <property type="molecule type" value="Genomic_DNA"/>
</dbReference>
<dbReference type="HOGENOM" id="CLU_054417_0_0_1"/>
<organism evidence="2 3">
    <name type="scientific">Coprinopsis cinerea (strain Okayama-7 / 130 / ATCC MYA-4618 / FGSC 9003)</name>
    <name type="common">Inky cap fungus</name>
    <name type="synonym">Hormographiella aspergillata</name>
    <dbReference type="NCBI Taxonomy" id="240176"/>
    <lineage>
        <taxon>Eukaryota</taxon>
        <taxon>Fungi</taxon>
        <taxon>Dikarya</taxon>
        <taxon>Basidiomycota</taxon>
        <taxon>Agaricomycotina</taxon>
        <taxon>Agaricomycetes</taxon>
        <taxon>Agaricomycetidae</taxon>
        <taxon>Agaricales</taxon>
        <taxon>Agaricineae</taxon>
        <taxon>Psathyrellaceae</taxon>
        <taxon>Coprinopsis</taxon>
    </lineage>
</organism>
<feature type="region of interest" description="Disordered" evidence="1">
    <location>
        <begin position="126"/>
        <end position="326"/>
    </location>
</feature>
<accession>D6RK02</accession>
<reference evidence="2 3" key="1">
    <citation type="journal article" date="2010" name="Proc. Natl. Acad. Sci. U.S.A.">
        <title>Insights into evolution of multicellular fungi from the assembled chromosomes of the mushroom Coprinopsis cinerea (Coprinus cinereus).</title>
        <authorList>
            <person name="Stajich J.E."/>
            <person name="Wilke S.K."/>
            <person name="Ahren D."/>
            <person name="Au C.H."/>
            <person name="Birren B.W."/>
            <person name="Borodovsky M."/>
            <person name="Burns C."/>
            <person name="Canback B."/>
            <person name="Casselton L.A."/>
            <person name="Cheng C.K."/>
            <person name="Deng J."/>
            <person name="Dietrich F.S."/>
            <person name="Fargo D.C."/>
            <person name="Farman M.L."/>
            <person name="Gathman A.C."/>
            <person name="Goldberg J."/>
            <person name="Guigo R."/>
            <person name="Hoegger P.J."/>
            <person name="Hooker J.B."/>
            <person name="Huggins A."/>
            <person name="James T.Y."/>
            <person name="Kamada T."/>
            <person name="Kilaru S."/>
            <person name="Kodira C."/>
            <person name="Kues U."/>
            <person name="Kupfer D."/>
            <person name="Kwan H.S."/>
            <person name="Lomsadze A."/>
            <person name="Li W."/>
            <person name="Lilly W.W."/>
            <person name="Ma L.J."/>
            <person name="Mackey A.J."/>
            <person name="Manning G."/>
            <person name="Martin F."/>
            <person name="Muraguchi H."/>
            <person name="Natvig D.O."/>
            <person name="Palmerini H."/>
            <person name="Ramesh M.A."/>
            <person name="Rehmeyer C.J."/>
            <person name="Roe B.A."/>
            <person name="Shenoy N."/>
            <person name="Stanke M."/>
            <person name="Ter-Hovhannisyan V."/>
            <person name="Tunlid A."/>
            <person name="Velagapudi R."/>
            <person name="Vision T.J."/>
            <person name="Zeng Q."/>
            <person name="Zolan M.E."/>
            <person name="Pukkila P.J."/>
        </authorList>
    </citation>
    <scope>NUCLEOTIDE SEQUENCE [LARGE SCALE GENOMIC DNA]</scope>
    <source>
        <strain evidence="3">Okayama-7 / 130 / ATCC MYA-4618 / FGSC 9003</strain>
    </source>
</reference>
<keyword evidence="3" id="KW-1185">Reference proteome</keyword>
<name>D6RK02_COPC7</name>
<evidence type="ECO:0000313" key="3">
    <source>
        <dbReference type="Proteomes" id="UP000001861"/>
    </source>
</evidence>
<feature type="compositionally biased region" description="Pro residues" evidence="1">
    <location>
        <begin position="315"/>
        <end position="324"/>
    </location>
</feature>
<evidence type="ECO:0000256" key="1">
    <source>
        <dbReference type="SAM" id="MobiDB-lite"/>
    </source>
</evidence>
<dbReference type="OMA" id="CKRQIAS"/>
<dbReference type="RefSeq" id="XP_002912092.1">
    <property type="nucleotide sequence ID" value="XM_002912046.1"/>
</dbReference>
<dbReference type="KEGG" id="cci:CC1G_13625"/>
<feature type="compositionally biased region" description="Polar residues" evidence="1">
    <location>
        <begin position="280"/>
        <end position="293"/>
    </location>
</feature>
<feature type="compositionally biased region" description="Polar residues" evidence="1">
    <location>
        <begin position="240"/>
        <end position="250"/>
    </location>
</feature>
<dbReference type="AlphaFoldDB" id="D6RK02"/>
<gene>
    <name evidence="2" type="ORF">CC1G_13625</name>
</gene>
<dbReference type="InParanoid" id="D6RK02"/>
<sequence length="381" mass="40309">MGKGERDEACAALTGLILSSLLDEFILDCTLQAHREVAKSTTICKVCNTRCSSVHLPNSLAAACANQNGSRSGTPSSIGDKSHTGTNTPTNGKSDGNLLLECIQCNRQVGISVNFTRIPRCSCMGLSNSRRGAPRSGTKLKAPSDAGRSASPSSEAYLSDDRSVGKSKSYGKGKQDDEYTLKRKRPLSPQVTPSKKSKSKLSGEFGLPSNVSYTHRSPGSPISRVKADPVSSGVPGGSHYSPTTKSQSRIPSKLRDSSIAPDHYSSSSRSSSPEAGSIPTPASSSFTRSPNLSSRPVTGTGRPRGRPPGSGTGPPKRPSPPRLPAAPVIHHFGMDVDGEETVLQPTPAQSDLIDHVHSFPSLCTDRYAHVVLYIYTKSLRP</sequence>
<dbReference type="VEuPathDB" id="FungiDB:CC1G_13625"/>
<dbReference type="eggNOG" id="ENOG502SEFT">
    <property type="taxonomic scope" value="Eukaryota"/>
</dbReference>
<comment type="caution">
    <text evidence="2">The sequence shown here is derived from an EMBL/GenBank/DDBJ whole genome shotgun (WGS) entry which is preliminary data.</text>
</comment>
<evidence type="ECO:0000313" key="2">
    <source>
        <dbReference type="EMBL" id="EFI28598.1"/>
    </source>
</evidence>
<dbReference type="OrthoDB" id="21557at2759"/>
<dbReference type="Proteomes" id="UP000001861">
    <property type="component" value="Unassembled WGS sequence"/>
</dbReference>
<proteinExistence type="predicted"/>
<dbReference type="STRING" id="240176.D6RK02"/>
<feature type="region of interest" description="Disordered" evidence="1">
    <location>
        <begin position="71"/>
        <end position="92"/>
    </location>
</feature>